<reference evidence="1 2" key="1">
    <citation type="submission" date="2019-02" db="EMBL/GenBank/DDBJ databases">
        <title>Genome sequencing of Clostridium botulinum clinical isolates.</title>
        <authorList>
            <person name="Brunt J."/>
            <person name="Van Vliet A.H.M."/>
            <person name="Stringer S.C."/>
            <person name="Grant K.A."/>
            <person name="Carter A.C."/>
            <person name="Peck M.W."/>
        </authorList>
    </citation>
    <scope>NUCLEOTIDE SEQUENCE [LARGE SCALE GENOMIC DNA]</scope>
    <source>
        <strain evidence="1 2">R1125/03</strain>
    </source>
</reference>
<accession>A0A6M0T3U4</accession>
<organism evidence="1 2">
    <name type="scientific">Clostridium botulinum</name>
    <dbReference type="NCBI Taxonomy" id="1491"/>
    <lineage>
        <taxon>Bacteria</taxon>
        <taxon>Bacillati</taxon>
        <taxon>Bacillota</taxon>
        <taxon>Clostridia</taxon>
        <taxon>Eubacteriales</taxon>
        <taxon>Clostridiaceae</taxon>
        <taxon>Clostridium</taxon>
    </lineage>
</organism>
<proteinExistence type="predicted"/>
<evidence type="ECO:0008006" key="3">
    <source>
        <dbReference type="Google" id="ProtNLM"/>
    </source>
</evidence>
<dbReference type="AlphaFoldDB" id="A0A6M0T3U4"/>
<dbReference type="EMBL" id="SGJP01000020">
    <property type="protein sequence ID" value="NFA60811.1"/>
    <property type="molecule type" value="Genomic_DNA"/>
</dbReference>
<protein>
    <recommendedName>
        <fullName evidence="3">Cthe-2314-like HEPN domain-containing protein</fullName>
    </recommendedName>
</protein>
<comment type="caution">
    <text evidence="1">The sequence shown here is derived from an EMBL/GenBank/DDBJ whole genome shotgun (WGS) entry which is preliminary data.</text>
</comment>
<sequence>MDYKLLDEHLEFIQPYLIKWFREYNILMLEADYKIYKYEVLDEFINNPRTLICQGYINSIKNAFKEMIKSYYYSVSANLIEKELLKEGQEWSGYWKYEIKNYYCRNLIPQFFSILDYIAVMINELSKQQLITKIYLVNFKKIKYELSKYIKNDYLGWLTNNDIRKINTLIQYAYLNITDEEKEVLKPYRNKAIHRYLIGIDEILVNTHRKELTNKDKKMFQVNQGHKYSVKFKPEYNFNQLIIIIEKLINNLDLMISELMRLDIMKEVIKVKEPTS</sequence>
<evidence type="ECO:0000313" key="2">
    <source>
        <dbReference type="Proteomes" id="UP000473089"/>
    </source>
</evidence>
<evidence type="ECO:0000313" key="1">
    <source>
        <dbReference type="EMBL" id="NFA60811.1"/>
    </source>
</evidence>
<dbReference type="Proteomes" id="UP000473089">
    <property type="component" value="Unassembled WGS sequence"/>
</dbReference>
<name>A0A6M0T3U4_CLOBO</name>
<gene>
    <name evidence="1" type="ORF">EXM42_10545</name>
</gene>